<evidence type="ECO:0000313" key="2">
    <source>
        <dbReference type="Proteomes" id="UP000276128"/>
    </source>
</evidence>
<dbReference type="EMBL" id="RXHU01000088">
    <property type="protein sequence ID" value="RTE04425.1"/>
    <property type="molecule type" value="Genomic_DNA"/>
</dbReference>
<gene>
    <name evidence="1" type="ORF">EJQ19_26260</name>
</gene>
<comment type="caution">
    <text evidence="1">The sequence shown here is derived from an EMBL/GenBank/DDBJ whole genome shotgun (WGS) entry which is preliminary data.</text>
</comment>
<accession>A0A430J6Z8</accession>
<keyword evidence="2" id="KW-1185">Reference proteome</keyword>
<name>A0A430J6Z8_9BACL</name>
<dbReference type="OrthoDB" id="2677830at2"/>
<dbReference type="SUPFAM" id="SSF46785">
    <property type="entry name" value="Winged helix' DNA-binding domain"/>
    <property type="match status" value="1"/>
</dbReference>
<dbReference type="InterPro" id="IPR036390">
    <property type="entry name" value="WH_DNA-bd_sf"/>
</dbReference>
<keyword evidence="1" id="KW-0238">DNA-binding</keyword>
<dbReference type="RefSeq" id="WP_126144190.1">
    <property type="nucleotide sequence ID" value="NZ_RXHU01000088.1"/>
</dbReference>
<organism evidence="1 2">
    <name type="scientific">Paenibacillus whitsoniae</name>
    <dbReference type="NCBI Taxonomy" id="2496558"/>
    <lineage>
        <taxon>Bacteria</taxon>
        <taxon>Bacillati</taxon>
        <taxon>Bacillota</taxon>
        <taxon>Bacilli</taxon>
        <taxon>Bacillales</taxon>
        <taxon>Paenibacillaceae</taxon>
        <taxon>Paenibacillus</taxon>
    </lineage>
</organism>
<sequence>MEFEKEYHTFLQYHMEQSSGERLRRLREGHGYLEKQFLQKIWWPAVGHFRYLHPEYEVKDFVDGTRFLDFAYLRPPYRIKFGADGYGPHLKNTDRWQFGDNLMRQNHLILDGWKVFRFSSDDILKKERRCQQFILHLIGRLYGNDNADFDASLLNPKEKEIVRFVAAAMESVTPGLLADFLGIHPENARLWLNRLHKKGFLQGASGRSRIRSYVLSAAGKQLFL</sequence>
<dbReference type="AlphaFoldDB" id="A0A430J6Z8"/>
<dbReference type="GO" id="GO:0003677">
    <property type="term" value="F:DNA binding"/>
    <property type="evidence" value="ECO:0007669"/>
    <property type="project" value="UniProtKB-KW"/>
</dbReference>
<protein>
    <submittedName>
        <fullName evidence="1">DNA-binding response regulator</fullName>
    </submittedName>
</protein>
<proteinExistence type="predicted"/>
<dbReference type="Proteomes" id="UP000276128">
    <property type="component" value="Unassembled WGS sequence"/>
</dbReference>
<reference evidence="1 2" key="1">
    <citation type="submission" date="2018-12" db="EMBL/GenBank/DDBJ databases">
        <title>Bacillus ochoae sp. nov., Paenibacillus whitsoniae sp. nov., Paenibacillus spiritus sp. nov. Isolated from the Mars Exploration Rover during spacecraft assembly.</title>
        <authorList>
            <person name="Seuylemezian A."/>
            <person name="Vaishampayan P."/>
        </authorList>
    </citation>
    <scope>NUCLEOTIDE SEQUENCE [LARGE SCALE GENOMIC DNA]</scope>
    <source>
        <strain evidence="1 2">MER 54</strain>
    </source>
</reference>
<evidence type="ECO:0000313" key="1">
    <source>
        <dbReference type="EMBL" id="RTE04425.1"/>
    </source>
</evidence>